<dbReference type="EMBL" id="JAVRIC010000014">
    <property type="protein sequence ID" value="MDT0497817.1"/>
    <property type="molecule type" value="Genomic_DNA"/>
</dbReference>
<evidence type="ECO:0000256" key="3">
    <source>
        <dbReference type="ARBA" id="ARBA00005133"/>
    </source>
</evidence>
<dbReference type="NCBIfam" id="NF010112">
    <property type="entry name" value="PRK13585.1"/>
    <property type="match status" value="1"/>
</dbReference>
<comment type="subcellular location">
    <subcellularLocation>
        <location evidence="2 9 11">Cytoplasm</location>
    </subcellularLocation>
</comment>
<evidence type="ECO:0000256" key="9">
    <source>
        <dbReference type="HAMAP-Rule" id="MF_01014"/>
    </source>
</evidence>
<keyword evidence="5 9" id="KW-0963">Cytoplasm</keyword>
<dbReference type="PANTHER" id="PTHR43090">
    <property type="entry name" value="1-(5-PHOSPHORIBOSYL)-5-[(5-PHOSPHORIBOSYLAMINO)METHYLIDENEAMINO] IMIDAZOLE-4-CARBOXAMIDE ISOMERASE"/>
    <property type="match status" value="1"/>
</dbReference>
<evidence type="ECO:0000256" key="5">
    <source>
        <dbReference type="ARBA" id="ARBA00022490"/>
    </source>
</evidence>
<dbReference type="InterPro" id="IPR023016">
    <property type="entry name" value="HisA/PriA"/>
</dbReference>
<comment type="catalytic activity">
    <reaction evidence="1 9 11">
        <text>1-(5-phospho-beta-D-ribosyl)-5-[(5-phospho-beta-D-ribosylamino)methylideneamino]imidazole-4-carboxamide = 5-[(5-phospho-1-deoxy-D-ribulos-1-ylimino)methylamino]-1-(5-phospho-beta-D-ribosyl)imidazole-4-carboxamide</text>
        <dbReference type="Rhea" id="RHEA:15469"/>
        <dbReference type="ChEBI" id="CHEBI:58435"/>
        <dbReference type="ChEBI" id="CHEBI:58525"/>
        <dbReference type="EC" id="5.3.1.16"/>
    </reaction>
</comment>
<keyword evidence="7 9" id="KW-0368">Histidine biosynthesis</keyword>
<dbReference type="InterPro" id="IPR006062">
    <property type="entry name" value="His_biosynth"/>
</dbReference>
<dbReference type="NCBIfam" id="TIGR00007">
    <property type="entry name" value="1-(5-phosphoribosyl)-5-[(5-phosphoribosylamino)methylideneamino]imidazole-4-carboxamide isomerase"/>
    <property type="match status" value="1"/>
</dbReference>
<name>A0ABU2WL97_9GAMM</name>
<dbReference type="CDD" id="cd04732">
    <property type="entry name" value="HisA"/>
    <property type="match status" value="1"/>
</dbReference>
<feature type="active site" description="Proton donor" evidence="9">
    <location>
        <position position="130"/>
    </location>
</feature>
<evidence type="ECO:0000256" key="8">
    <source>
        <dbReference type="ARBA" id="ARBA00023235"/>
    </source>
</evidence>
<comment type="caution">
    <text evidence="12">The sequence shown here is derived from an EMBL/GenBank/DDBJ whole genome shotgun (WGS) entry which is preliminary data.</text>
</comment>
<dbReference type="InterPro" id="IPR044524">
    <property type="entry name" value="Isoase_HisA-like"/>
</dbReference>
<evidence type="ECO:0000256" key="2">
    <source>
        <dbReference type="ARBA" id="ARBA00004496"/>
    </source>
</evidence>
<dbReference type="Gene3D" id="3.20.20.70">
    <property type="entry name" value="Aldolase class I"/>
    <property type="match status" value="1"/>
</dbReference>
<keyword evidence="8 9" id="KW-0413">Isomerase</keyword>
<dbReference type="Proteomes" id="UP001254608">
    <property type="component" value="Unassembled WGS sequence"/>
</dbReference>
<dbReference type="GO" id="GO:0003949">
    <property type="term" value="F:1-(5-phosphoribosyl)-5-[(5-phosphoribosylamino)methylideneamino]imidazole-4-carboxamide isomerase activity"/>
    <property type="evidence" value="ECO:0007669"/>
    <property type="project" value="UniProtKB-EC"/>
</dbReference>
<evidence type="ECO:0000256" key="7">
    <source>
        <dbReference type="ARBA" id="ARBA00023102"/>
    </source>
</evidence>
<protein>
    <recommendedName>
        <fullName evidence="9 11">1-(5-phosphoribosyl)-5-[(5-phosphoribosylamino)methylideneamino] imidazole-4-carboxamide isomerase</fullName>
        <ecNumber evidence="9 11">5.3.1.16</ecNumber>
    </recommendedName>
    <alternativeName>
        <fullName evidence="9">Phosphoribosylformimino-5-aminoimidazole carboxamide ribotide isomerase</fullName>
    </alternativeName>
</protein>
<organism evidence="12 13">
    <name type="scientific">Banduia mediterranea</name>
    <dbReference type="NCBI Taxonomy" id="3075609"/>
    <lineage>
        <taxon>Bacteria</taxon>
        <taxon>Pseudomonadati</taxon>
        <taxon>Pseudomonadota</taxon>
        <taxon>Gammaproteobacteria</taxon>
        <taxon>Nevskiales</taxon>
        <taxon>Algiphilaceae</taxon>
        <taxon>Banduia</taxon>
    </lineage>
</organism>
<dbReference type="HAMAP" id="MF_01014">
    <property type="entry name" value="HisA"/>
    <property type="match status" value="1"/>
</dbReference>
<comment type="similarity">
    <text evidence="4 9 10">Belongs to the HisA/HisF family.</text>
</comment>
<gene>
    <name evidence="9 12" type="primary">hisA</name>
    <name evidence="12" type="ORF">RM530_10650</name>
</gene>
<evidence type="ECO:0000256" key="11">
    <source>
        <dbReference type="RuleBase" id="RU003658"/>
    </source>
</evidence>
<keyword evidence="6 9" id="KW-0028">Amino-acid biosynthesis</keyword>
<dbReference type="RefSeq" id="WP_311365210.1">
    <property type="nucleotide sequence ID" value="NZ_JAVRIC010000014.1"/>
</dbReference>
<reference evidence="12 13" key="1">
    <citation type="submission" date="2023-09" db="EMBL/GenBank/DDBJ databases">
        <authorList>
            <person name="Rey-Velasco X."/>
        </authorList>
    </citation>
    <scope>NUCLEOTIDE SEQUENCE [LARGE SCALE GENOMIC DNA]</scope>
    <source>
        <strain evidence="12 13">W345</strain>
    </source>
</reference>
<proteinExistence type="inferred from homology"/>
<comment type="pathway">
    <text evidence="3 9 11">Amino-acid biosynthesis; L-histidine biosynthesis; L-histidine from 5-phospho-alpha-D-ribose 1-diphosphate: step 4/9.</text>
</comment>
<dbReference type="InterPro" id="IPR006063">
    <property type="entry name" value="HisA_bact_arch"/>
</dbReference>
<dbReference type="PANTHER" id="PTHR43090:SF2">
    <property type="entry name" value="1-(5-PHOSPHORIBOSYL)-5-[(5-PHOSPHORIBOSYLAMINO)METHYLIDENEAMINO] IMIDAZOLE-4-CARBOXAMIDE ISOMERASE"/>
    <property type="match status" value="1"/>
</dbReference>
<evidence type="ECO:0000313" key="12">
    <source>
        <dbReference type="EMBL" id="MDT0497817.1"/>
    </source>
</evidence>
<evidence type="ECO:0000256" key="4">
    <source>
        <dbReference type="ARBA" id="ARBA00009667"/>
    </source>
</evidence>
<keyword evidence="13" id="KW-1185">Reference proteome</keyword>
<dbReference type="InterPro" id="IPR011060">
    <property type="entry name" value="RibuloseP-bd_barrel"/>
</dbReference>
<accession>A0ABU2WL97</accession>
<dbReference type="SUPFAM" id="SSF51366">
    <property type="entry name" value="Ribulose-phoshate binding barrel"/>
    <property type="match status" value="1"/>
</dbReference>
<evidence type="ECO:0000256" key="1">
    <source>
        <dbReference type="ARBA" id="ARBA00000901"/>
    </source>
</evidence>
<evidence type="ECO:0000256" key="10">
    <source>
        <dbReference type="RuleBase" id="RU003657"/>
    </source>
</evidence>
<dbReference type="Pfam" id="PF00977">
    <property type="entry name" value="His_biosynth"/>
    <property type="match status" value="1"/>
</dbReference>
<evidence type="ECO:0000313" key="13">
    <source>
        <dbReference type="Proteomes" id="UP001254608"/>
    </source>
</evidence>
<dbReference type="EC" id="5.3.1.16" evidence="9 11"/>
<evidence type="ECO:0000256" key="6">
    <source>
        <dbReference type="ARBA" id="ARBA00022605"/>
    </source>
</evidence>
<dbReference type="InterPro" id="IPR013785">
    <property type="entry name" value="Aldolase_TIM"/>
</dbReference>
<sequence length="243" mass="26429">MLLIPAIDLKNGQCVRLRQGKMDDVTVFSDDPVAVARRWVDEGAQRLHVVDLDGALKGEPVNTDVIHRICDACPEIEIQVGGGVRDEGAVLRYLDAGVQYVIVGTKAVHAPHFLRDLCLEYPRHIIVGLDAKDGRIAIDGWSKLSHHTAMEMAQQFEKDGVEAIIYTDIGRDGMMTGFNAETTRELADSVNTPVFASGGVSSLDDIRKLIELEEDGVAGCIIGRALYEGSFKLADAMKIVAGE</sequence>
<feature type="active site" description="Proton acceptor" evidence="9">
    <location>
        <position position="8"/>
    </location>
</feature>